<evidence type="ECO:0000313" key="2">
    <source>
        <dbReference type="Proteomes" id="UP000576645"/>
    </source>
</evidence>
<reference evidence="1 2" key="1">
    <citation type="submission" date="2019-09" db="EMBL/GenBank/DDBJ databases">
        <title>Draft genome sequencing and comparative genomics of hatchery-associated Vibrios.</title>
        <authorList>
            <person name="Kehlet-Delgado H."/>
            <person name="Mueller R.S."/>
        </authorList>
    </citation>
    <scope>NUCLEOTIDE SEQUENCE [LARGE SCALE GENOMIC DNA]</scope>
    <source>
        <strain evidence="1 2">09-121-3</strain>
    </source>
</reference>
<evidence type="ECO:0000313" key="1">
    <source>
        <dbReference type="EMBL" id="NOJ25191.1"/>
    </source>
</evidence>
<organism evidence="1 2">
    <name type="scientific">Vibrio coralliilyticus</name>
    <dbReference type="NCBI Taxonomy" id="190893"/>
    <lineage>
        <taxon>Bacteria</taxon>
        <taxon>Pseudomonadati</taxon>
        <taxon>Pseudomonadota</taxon>
        <taxon>Gammaproteobacteria</taxon>
        <taxon>Vibrionales</taxon>
        <taxon>Vibrionaceae</taxon>
        <taxon>Vibrio</taxon>
    </lineage>
</organism>
<dbReference type="InterPro" id="IPR021248">
    <property type="entry name" value="DUF2787"/>
</dbReference>
<dbReference type="Gene3D" id="3.10.450.430">
    <property type="entry name" value="Protein of unknown function DUF2787"/>
    <property type="match status" value="1"/>
</dbReference>
<accession>A0AAP6ZRB9</accession>
<dbReference type="AlphaFoldDB" id="A0AAP6ZRB9"/>
<dbReference type="EMBL" id="VTXP01000015">
    <property type="protein sequence ID" value="NOJ25191.1"/>
    <property type="molecule type" value="Genomic_DNA"/>
</dbReference>
<comment type="caution">
    <text evidence="1">The sequence shown here is derived from an EMBL/GenBank/DDBJ whole genome shotgun (WGS) entry which is preliminary data.</text>
</comment>
<proteinExistence type="predicted"/>
<name>A0AAP6ZRB9_9VIBR</name>
<dbReference type="PANTHER" id="PTHR38978:SF2">
    <property type="entry name" value="DUF2787 DOMAIN-CONTAINING PROTEIN"/>
    <property type="match status" value="1"/>
</dbReference>
<dbReference type="PANTHER" id="PTHR38978">
    <property type="entry name" value="DUF2787 DOMAIN-CONTAINING PROTEIN"/>
    <property type="match status" value="1"/>
</dbReference>
<sequence length="147" mass="16618">MRYNMLTLKQNLPFYIPEIFNTFVSERVTRDGISVINFRDSSYDHVSGGFRPVEIKVEKLGKHYALISTTEFAYLGQESLPKLSKYQHFDFINNTYSSKSGDLPIDLEAGASLQSLIESTLTFALFDEVKVSFVGGHVFLTKDTSEA</sequence>
<dbReference type="Pfam" id="PF10980">
    <property type="entry name" value="DUF2787"/>
    <property type="match status" value="1"/>
</dbReference>
<dbReference type="Proteomes" id="UP000576645">
    <property type="component" value="Unassembled WGS sequence"/>
</dbReference>
<protein>
    <submittedName>
        <fullName evidence="1">DUF2787 domain-containing protein</fullName>
    </submittedName>
</protein>
<gene>
    <name evidence="1" type="ORF">F0238_20930</name>
</gene>